<dbReference type="GO" id="GO:0005737">
    <property type="term" value="C:cytoplasm"/>
    <property type="evidence" value="ECO:0007669"/>
    <property type="project" value="TreeGrafter"/>
</dbReference>
<evidence type="ECO:0000256" key="29">
    <source>
        <dbReference type="SAM" id="MobiDB-lite"/>
    </source>
</evidence>
<dbReference type="SUPFAM" id="SSF50978">
    <property type="entry name" value="WD40 repeat-like"/>
    <property type="match status" value="1"/>
</dbReference>
<dbReference type="GO" id="GO:0006633">
    <property type="term" value="P:fatty acid biosynthetic process"/>
    <property type="evidence" value="ECO:0007669"/>
    <property type="project" value="UniProtKB-UniPathway"/>
</dbReference>
<evidence type="ECO:0000256" key="27">
    <source>
        <dbReference type="RuleBase" id="RU367101"/>
    </source>
</evidence>
<dbReference type="InterPro" id="IPR038959">
    <property type="entry name" value="Prp19"/>
</dbReference>
<dbReference type="GO" id="GO:0016829">
    <property type="term" value="F:lyase activity"/>
    <property type="evidence" value="ECO:0007669"/>
    <property type="project" value="UniProtKB-KW"/>
</dbReference>
<organism evidence="32 33">
    <name type="scientific">Cercospora zeae-maydis SCOH1-5</name>
    <dbReference type="NCBI Taxonomy" id="717836"/>
    <lineage>
        <taxon>Eukaryota</taxon>
        <taxon>Fungi</taxon>
        <taxon>Dikarya</taxon>
        <taxon>Ascomycota</taxon>
        <taxon>Pezizomycotina</taxon>
        <taxon>Dothideomycetes</taxon>
        <taxon>Dothideomycetidae</taxon>
        <taxon>Mycosphaerellales</taxon>
        <taxon>Mycosphaerellaceae</taxon>
        <taxon>Cercospora</taxon>
    </lineage>
</organism>
<evidence type="ECO:0000313" key="32">
    <source>
        <dbReference type="EMBL" id="KAF2213137.1"/>
    </source>
</evidence>
<evidence type="ECO:0000256" key="25">
    <source>
        <dbReference type="ARBA" id="ARBA00023242"/>
    </source>
</evidence>
<evidence type="ECO:0000256" key="3">
    <source>
        <dbReference type="ARBA" id="ARBA00004906"/>
    </source>
</evidence>
<evidence type="ECO:0000256" key="1">
    <source>
        <dbReference type="ARBA" id="ARBA00004123"/>
    </source>
</evidence>
<dbReference type="OrthoDB" id="687049at2759"/>
<keyword evidence="22 27" id="KW-0508">mRNA splicing</keyword>
<dbReference type="PROSITE" id="PS51698">
    <property type="entry name" value="U_BOX"/>
    <property type="match status" value="1"/>
</dbReference>
<evidence type="ECO:0000256" key="11">
    <source>
        <dbReference type="ARBA" id="ARBA00022692"/>
    </source>
</evidence>
<dbReference type="Pfam" id="PF12894">
    <property type="entry name" value="ANAPC4_WD40"/>
    <property type="match status" value="1"/>
</dbReference>
<keyword evidence="7" id="KW-0444">Lipid biosynthesis</keyword>
<evidence type="ECO:0000256" key="22">
    <source>
        <dbReference type="ARBA" id="ARBA00023187"/>
    </source>
</evidence>
<feature type="transmembrane region" description="Helical" evidence="30">
    <location>
        <begin position="1141"/>
        <end position="1161"/>
    </location>
</feature>
<keyword evidence="12 27" id="KW-0747">Spliceosome</keyword>
<dbReference type="SMART" id="SM00320">
    <property type="entry name" value="WD40"/>
    <property type="match status" value="5"/>
</dbReference>
<feature type="region of interest" description="Disordered" evidence="29">
    <location>
        <begin position="675"/>
        <end position="774"/>
    </location>
</feature>
<dbReference type="GO" id="GO:0006281">
    <property type="term" value="P:DNA repair"/>
    <property type="evidence" value="ECO:0007669"/>
    <property type="project" value="UniProtKB-KW"/>
</dbReference>
<comment type="subunit">
    <text evidence="27">Homotetramer.</text>
</comment>
<evidence type="ECO:0000256" key="23">
    <source>
        <dbReference type="ARBA" id="ARBA00023204"/>
    </source>
</evidence>
<keyword evidence="23 27" id="KW-0234">DNA repair</keyword>
<dbReference type="UniPathway" id="UPA00094"/>
<evidence type="ECO:0000256" key="17">
    <source>
        <dbReference type="ARBA" id="ARBA00022989"/>
    </source>
</evidence>
<evidence type="ECO:0000256" key="13">
    <source>
        <dbReference type="ARBA" id="ARBA00022737"/>
    </source>
</evidence>
<evidence type="ECO:0000256" key="20">
    <source>
        <dbReference type="ARBA" id="ARBA00023136"/>
    </source>
</evidence>
<feature type="repeat" description="WD" evidence="26">
    <location>
        <begin position="279"/>
        <end position="320"/>
    </location>
</feature>
<dbReference type="GO" id="GO:0000974">
    <property type="term" value="C:Prp19 complex"/>
    <property type="evidence" value="ECO:0007669"/>
    <property type="project" value="UniProtKB-UniRule"/>
</dbReference>
<evidence type="ECO:0000256" key="4">
    <source>
        <dbReference type="ARBA" id="ARBA00005194"/>
    </source>
</evidence>
<evidence type="ECO:0000256" key="9">
    <source>
        <dbReference type="ARBA" id="ARBA00022664"/>
    </source>
</evidence>
<dbReference type="InterPro" id="IPR007482">
    <property type="entry name" value="Tyr_Pase-like_PTPLA"/>
</dbReference>
<evidence type="ECO:0000313" key="33">
    <source>
        <dbReference type="Proteomes" id="UP000799539"/>
    </source>
</evidence>
<dbReference type="SMART" id="SM00504">
    <property type="entry name" value="Ubox"/>
    <property type="match status" value="1"/>
</dbReference>
<evidence type="ECO:0000256" key="21">
    <source>
        <dbReference type="ARBA" id="ARBA00023160"/>
    </source>
</evidence>
<evidence type="ECO:0000256" key="24">
    <source>
        <dbReference type="ARBA" id="ARBA00023239"/>
    </source>
</evidence>
<feature type="coiled-coil region" evidence="28">
    <location>
        <begin position="108"/>
        <end position="135"/>
    </location>
</feature>
<keyword evidence="19" id="KW-0413">Isomerase</keyword>
<feature type="domain" description="U-box" evidence="31">
    <location>
        <begin position="1"/>
        <end position="70"/>
    </location>
</feature>
<dbReference type="Pfam" id="PF08606">
    <property type="entry name" value="Prp19"/>
    <property type="match status" value="1"/>
</dbReference>
<evidence type="ECO:0000256" key="14">
    <source>
        <dbReference type="ARBA" id="ARBA00022763"/>
    </source>
</evidence>
<comment type="subcellular location">
    <subcellularLocation>
        <location evidence="2">Membrane</location>
        <topology evidence="2">Multi-pass membrane protein</topology>
    </subcellularLocation>
    <subcellularLocation>
        <location evidence="1 27">Nucleus</location>
    </subcellularLocation>
</comment>
<evidence type="ECO:0000256" key="6">
    <source>
        <dbReference type="ARBA" id="ARBA00007811"/>
    </source>
</evidence>
<comment type="function">
    <text evidence="27">Ubiquitin-protein ligase which is mainly involved pre-mRNA splicing and DNA repair. Required for pre-mRNA splicing as component of the spliceosome.</text>
</comment>
<comment type="similarity">
    <text evidence="5 27">Belongs to the WD repeat PRP19 family.</text>
</comment>
<dbReference type="GO" id="GO:0070534">
    <property type="term" value="P:protein K63-linked ubiquitination"/>
    <property type="evidence" value="ECO:0007669"/>
    <property type="project" value="UniProtKB-UniRule"/>
</dbReference>
<accession>A0A6A6FI55</accession>
<dbReference type="InterPro" id="IPR001680">
    <property type="entry name" value="WD40_rpt"/>
</dbReference>
<feature type="transmembrane region" description="Helical" evidence="30">
    <location>
        <begin position="982"/>
        <end position="1002"/>
    </location>
</feature>
<feature type="region of interest" description="Disordered" evidence="29">
    <location>
        <begin position="162"/>
        <end position="182"/>
    </location>
</feature>
<dbReference type="InterPro" id="IPR015943">
    <property type="entry name" value="WD40/YVTN_repeat-like_dom_sf"/>
</dbReference>
<evidence type="ECO:0000256" key="5">
    <source>
        <dbReference type="ARBA" id="ARBA00006388"/>
    </source>
</evidence>
<feature type="transmembrane region" description="Helical" evidence="30">
    <location>
        <begin position="1073"/>
        <end position="1098"/>
    </location>
</feature>
<keyword evidence="8 26" id="KW-0853">WD repeat</keyword>
<dbReference type="GO" id="GO:0071006">
    <property type="term" value="C:U2-type catalytic step 1 spliceosome"/>
    <property type="evidence" value="ECO:0007669"/>
    <property type="project" value="TreeGrafter"/>
</dbReference>
<comment type="pathway">
    <text evidence="4">Lipid metabolism; fatty acid biosynthesis.</text>
</comment>
<keyword evidence="9 27" id="KW-0507">mRNA processing</keyword>
<keyword evidence="28" id="KW-0175">Coiled coil</keyword>
<evidence type="ECO:0000256" key="15">
    <source>
        <dbReference type="ARBA" id="ARBA00022786"/>
    </source>
</evidence>
<dbReference type="UniPathway" id="UPA00143"/>
<keyword evidence="20 30" id="KW-0472">Membrane</keyword>
<dbReference type="InterPro" id="IPR003613">
    <property type="entry name" value="Ubox_domain"/>
</dbReference>
<evidence type="ECO:0000256" key="19">
    <source>
        <dbReference type="ARBA" id="ARBA00023110"/>
    </source>
</evidence>
<evidence type="ECO:0000256" key="8">
    <source>
        <dbReference type="ARBA" id="ARBA00022574"/>
    </source>
</evidence>
<keyword evidence="14 27" id="KW-0227">DNA damage</keyword>
<keyword evidence="16" id="KW-0276">Fatty acid metabolism</keyword>
<dbReference type="InterPro" id="IPR036322">
    <property type="entry name" value="WD40_repeat_dom_sf"/>
</dbReference>
<dbReference type="InterPro" id="IPR024977">
    <property type="entry name" value="Apc4-like_WD40_dom"/>
</dbReference>
<comment type="similarity">
    <text evidence="6">Belongs to the very long-chain fatty acids dehydratase HACD family.</text>
</comment>
<evidence type="ECO:0000256" key="28">
    <source>
        <dbReference type="SAM" id="Coils"/>
    </source>
</evidence>
<comment type="catalytic activity">
    <reaction evidence="27">
        <text>S-ubiquitinyl-[E2 ubiquitin-conjugating enzyme]-L-cysteine + [acceptor protein]-L-lysine = [E2 ubiquitin-conjugating enzyme]-L-cysteine + N(6)-ubiquitinyl-[acceptor protein]-L-lysine.</text>
        <dbReference type="EC" id="2.3.2.27"/>
    </reaction>
</comment>
<evidence type="ECO:0000256" key="26">
    <source>
        <dbReference type="PROSITE-ProRule" id="PRU00221"/>
    </source>
</evidence>
<evidence type="ECO:0000256" key="2">
    <source>
        <dbReference type="ARBA" id="ARBA00004141"/>
    </source>
</evidence>
<dbReference type="CDD" id="cd16656">
    <property type="entry name" value="RING-Ubox_PRP19"/>
    <property type="match status" value="1"/>
</dbReference>
<dbReference type="PANTHER" id="PTHR43995:SF1">
    <property type="entry name" value="PRE-MRNA-PROCESSING FACTOR 19"/>
    <property type="match status" value="1"/>
</dbReference>
<feature type="transmembrane region" description="Helical" evidence="30">
    <location>
        <begin position="1110"/>
        <end position="1129"/>
    </location>
</feature>
<keyword evidence="17 30" id="KW-1133">Transmembrane helix</keyword>
<keyword evidence="21" id="KW-0275">Fatty acid biosynthesis</keyword>
<feature type="region of interest" description="Disordered" evidence="29">
    <location>
        <begin position="524"/>
        <end position="546"/>
    </location>
</feature>
<dbReference type="PANTHER" id="PTHR43995">
    <property type="entry name" value="PRE-MRNA-PROCESSING FACTOR 19"/>
    <property type="match status" value="1"/>
</dbReference>
<dbReference type="PROSITE" id="PS50082">
    <property type="entry name" value="WD_REPEATS_2"/>
    <property type="match status" value="2"/>
</dbReference>
<dbReference type="InterPro" id="IPR055340">
    <property type="entry name" value="RING-Ubox_PRP19"/>
</dbReference>
<dbReference type="Gene3D" id="2.130.10.10">
    <property type="entry name" value="YVTN repeat-like/Quinoprotein amine dehydrogenase"/>
    <property type="match status" value="1"/>
</dbReference>
<dbReference type="InterPro" id="IPR013083">
    <property type="entry name" value="Znf_RING/FYVE/PHD"/>
</dbReference>
<protein>
    <recommendedName>
        <fullName evidence="27">Pre-mRNA-processing factor 19</fullName>
        <ecNumber evidence="27">2.3.2.27</ecNumber>
    </recommendedName>
</protein>
<dbReference type="GO" id="GO:0061630">
    <property type="term" value="F:ubiquitin protein ligase activity"/>
    <property type="evidence" value="ECO:0007669"/>
    <property type="project" value="UniProtKB-UniRule"/>
</dbReference>
<keyword evidence="24" id="KW-0456">Lyase</keyword>
<evidence type="ECO:0000256" key="30">
    <source>
        <dbReference type="SAM" id="Phobius"/>
    </source>
</evidence>
<keyword evidence="33" id="KW-1185">Reference proteome</keyword>
<comment type="pathway">
    <text evidence="3 27">Protein modification; protein ubiquitination.</text>
</comment>
<dbReference type="EC" id="2.3.2.27" evidence="27"/>
<dbReference type="Pfam" id="PF04387">
    <property type="entry name" value="PTPLA"/>
    <property type="match status" value="1"/>
</dbReference>
<evidence type="ECO:0000256" key="10">
    <source>
        <dbReference type="ARBA" id="ARBA00022679"/>
    </source>
</evidence>
<dbReference type="GO" id="GO:0016020">
    <property type="term" value="C:membrane"/>
    <property type="evidence" value="ECO:0007669"/>
    <property type="project" value="UniProtKB-SubCell"/>
</dbReference>
<gene>
    <name evidence="32" type="ORF">CERZMDRAFT_111512</name>
</gene>
<reference evidence="32" key="1">
    <citation type="journal article" date="2020" name="Stud. Mycol.">
        <title>101 Dothideomycetes genomes: a test case for predicting lifestyles and emergence of pathogens.</title>
        <authorList>
            <person name="Haridas S."/>
            <person name="Albert R."/>
            <person name="Binder M."/>
            <person name="Bloem J."/>
            <person name="Labutti K."/>
            <person name="Salamov A."/>
            <person name="Andreopoulos B."/>
            <person name="Baker S."/>
            <person name="Barry K."/>
            <person name="Bills G."/>
            <person name="Bluhm B."/>
            <person name="Cannon C."/>
            <person name="Castanera R."/>
            <person name="Culley D."/>
            <person name="Daum C."/>
            <person name="Ezra D."/>
            <person name="Gonzalez J."/>
            <person name="Henrissat B."/>
            <person name="Kuo A."/>
            <person name="Liang C."/>
            <person name="Lipzen A."/>
            <person name="Lutzoni F."/>
            <person name="Magnuson J."/>
            <person name="Mondo S."/>
            <person name="Nolan M."/>
            <person name="Ohm R."/>
            <person name="Pangilinan J."/>
            <person name="Park H.-J."/>
            <person name="Ramirez L."/>
            <person name="Alfaro M."/>
            <person name="Sun H."/>
            <person name="Tritt A."/>
            <person name="Yoshinaga Y."/>
            <person name="Zwiers L.-H."/>
            <person name="Turgeon B."/>
            <person name="Goodwin S."/>
            <person name="Spatafora J."/>
            <person name="Crous P."/>
            <person name="Grigoriev I."/>
        </authorList>
    </citation>
    <scope>NUCLEOTIDE SEQUENCE</scope>
    <source>
        <strain evidence="32">SCOH1-5</strain>
    </source>
</reference>
<dbReference type="EMBL" id="ML992671">
    <property type="protein sequence ID" value="KAF2213137.1"/>
    <property type="molecule type" value="Genomic_DNA"/>
</dbReference>
<dbReference type="SUPFAM" id="SSF57850">
    <property type="entry name" value="RING/U-box"/>
    <property type="match status" value="1"/>
</dbReference>
<dbReference type="Gene3D" id="3.30.40.10">
    <property type="entry name" value="Zinc/RING finger domain, C3HC4 (zinc finger)"/>
    <property type="match status" value="1"/>
</dbReference>
<feature type="region of interest" description="Disordered" evidence="29">
    <location>
        <begin position="650"/>
        <end position="669"/>
    </location>
</feature>
<sequence length="1181" mass="128285">MLCAISGEAPQEPVASRKSGNVFEKRLIQAYISEHGTDPVNGEELSVDDLVDLKQSRTIKPRPPTLTSIPALLSTFQNEWDAIILEAYQLKQQLAETRQELSTALYYNDAAQRVIARLQKERDEARDALSRVSVTGSANGVNGANGDAMQVDNQPLSGNAAARVTETQERLSSTRKQRAVPQDWATGDHIQTYDVKASVDTQFTGAKHLAADSSGDFFLTGDSDGTMGIFDLGAGSFTTRSNLGAGAILSGAWANDKQAVSTANGTVVVAQDGAVLGKFQQHAGAANALASHPSGELLVSAGYDKSYIVYDLSTMHVLTQVYGDIELTSIAFHPDGHLLAAGGADGSLRLYDVKTSQLAHTFPSPSGANPVSAITFSENGTWLASANSGQTTVTVWDLRKLKALRAIDAGLAVTGLAWDYTGQFLAASGPGGVVVSQYTKSSKTWSTPLTKALHALDVKWGSKAQSLVVLTDSALHRSLGYSELKPNPESLLATSQSNTCLHTLLCTSNHERAAGSAARAAALRSDDSMDGGDSGSGSGGYPLLRRESTKRNYTTMASSHRSTSPDTLFVTQDDHYTNEHTSQRPRLSDQLALPRLPPRFPGDGLDFRRPMTSSNRNGSNDNAERHNEIGVIDLTEEDDMQEAIARPASFVGEASGGASRAQRGPRFGRNIIDLESESEAEERPRQSSHTAASHPQRPNYLTLFPPRAPSTTNPHPRFSGLRRPQRAPPPDTDMDEQHNDGRSRAVPRTRLNGSSARGHRSVTPYPNGIAEPIDLTGDDDEVVFLESRAGVNAERPTTTAGAGTRSMADRLNDLRTMAGGGRLFHHLHNLQNALGAFTRDTPHDPRPRTPSFGPIAVALDFDLPAFDMGIAGGNQTTADKYEPPSAADKGFTRSPAEEDILVCPNCGDELAVSEDEKKREVWLIKKCGHAYCGNCTHYRTKTSRGKGKAPAHSMPLPFKECVVQGCREKAGAKSSGPKTAYLILYNFISALLWSVVLGRVLLISSTTGWQYVFTGTADFTKWTQTLAGLEVFHAAIGLVRAPLFTTLMQVASRFLLVWGIAHNFPVHTAYSPAYSSMLVAWSVTEIIRYSYFAVNLTYGKVPGFLTWLRYNTFFVLYPLGISSECWLVYRAVEPAKRWNLMWEWVLKAVLFVYIPGAYVLYTHMMRQRGKVMKAAREKKAQ</sequence>
<dbReference type="Proteomes" id="UP000799539">
    <property type="component" value="Unassembled WGS sequence"/>
</dbReference>
<keyword evidence="18" id="KW-0443">Lipid metabolism</keyword>
<evidence type="ECO:0000256" key="18">
    <source>
        <dbReference type="ARBA" id="ARBA00023098"/>
    </source>
</evidence>
<feature type="region of interest" description="Disordered" evidence="29">
    <location>
        <begin position="577"/>
        <end position="626"/>
    </location>
</feature>
<evidence type="ECO:0000256" key="16">
    <source>
        <dbReference type="ARBA" id="ARBA00022832"/>
    </source>
</evidence>
<keyword evidence="10 27" id="KW-0808">Transferase</keyword>
<name>A0A6A6FI55_9PEZI</name>
<feature type="compositionally biased region" description="Polar residues" evidence="29">
    <location>
        <begin position="611"/>
        <end position="621"/>
    </location>
</feature>
<keyword evidence="19" id="KW-0697">Rotamase</keyword>
<evidence type="ECO:0000259" key="31">
    <source>
        <dbReference type="PROSITE" id="PS51698"/>
    </source>
</evidence>
<keyword evidence="13" id="KW-0677">Repeat</keyword>
<keyword evidence="15 27" id="KW-0833">Ubl conjugation pathway</keyword>
<evidence type="ECO:0000256" key="7">
    <source>
        <dbReference type="ARBA" id="ARBA00022516"/>
    </source>
</evidence>
<dbReference type="AlphaFoldDB" id="A0A6A6FI55"/>
<keyword evidence="11 30" id="KW-0812">Transmembrane</keyword>
<dbReference type="FunFam" id="3.30.40.10:FF:000027">
    <property type="entry name" value="Pre-mRNA-processing factor 19, putative"/>
    <property type="match status" value="1"/>
</dbReference>
<feature type="repeat" description="WD" evidence="26">
    <location>
        <begin position="327"/>
        <end position="361"/>
    </location>
</feature>
<dbReference type="GO" id="GO:0000398">
    <property type="term" value="P:mRNA splicing, via spliceosome"/>
    <property type="evidence" value="ECO:0007669"/>
    <property type="project" value="InterPro"/>
</dbReference>
<evidence type="ECO:0000256" key="12">
    <source>
        <dbReference type="ARBA" id="ARBA00022728"/>
    </source>
</evidence>
<keyword evidence="25 27" id="KW-0539">Nucleus</keyword>
<dbReference type="InterPro" id="IPR013915">
    <property type="entry name" value="Prp19_cc"/>
</dbReference>
<proteinExistence type="inferred from homology"/>
<dbReference type="GO" id="GO:0003755">
    <property type="term" value="F:peptidyl-prolyl cis-trans isomerase activity"/>
    <property type="evidence" value="ECO:0007669"/>
    <property type="project" value="UniProtKB-KW"/>
</dbReference>